<dbReference type="InterPro" id="IPR013534">
    <property type="entry name" value="Starch_synth_cat_dom"/>
</dbReference>
<evidence type="ECO:0000256" key="2">
    <source>
        <dbReference type="ARBA" id="ARBA00002764"/>
    </source>
</evidence>
<keyword evidence="6 8" id="KW-0808">Transferase</keyword>
<dbReference type="PANTHER" id="PTHR45825:SF11">
    <property type="entry name" value="ALPHA AMYLASE DOMAIN-CONTAINING PROTEIN"/>
    <property type="match status" value="1"/>
</dbReference>
<evidence type="ECO:0000313" key="11">
    <source>
        <dbReference type="EMBL" id="KHE92814.1"/>
    </source>
</evidence>
<protein>
    <recommendedName>
        <fullName evidence="8">Glycogen synthase</fullName>
        <ecNumber evidence="8">2.4.1.21</ecNumber>
    </recommendedName>
    <alternativeName>
        <fullName evidence="8">Starch [bacterial glycogen] synthase</fullName>
    </alternativeName>
</protein>
<dbReference type="InterPro" id="IPR001296">
    <property type="entry name" value="Glyco_trans_1"/>
</dbReference>
<name>A0A0B0EJQ3_9BACT</name>
<dbReference type="HAMAP" id="MF_00484">
    <property type="entry name" value="Glycogen_synth"/>
    <property type="match status" value="1"/>
</dbReference>
<comment type="pathway">
    <text evidence="3 8">Glycan biosynthesis; glycogen biosynthesis.</text>
</comment>
<dbReference type="eggNOG" id="COG0297">
    <property type="taxonomic scope" value="Bacteria"/>
</dbReference>
<dbReference type="CDD" id="cd03791">
    <property type="entry name" value="GT5_Glycogen_synthase_DULL1-like"/>
    <property type="match status" value="1"/>
</dbReference>
<feature type="domain" description="Starch synthase catalytic" evidence="10">
    <location>
        <begin position="2"/>
        <end position="242"/>
    </location>
</feature>
<keyword evidence="7 8" id="KW-0320">Glycogen biosynthesis</keyword>
<evidence type="ECO:0000256" key="4">
    <source>
        <dbReference type="ARBA" id="ARBA00010281"/>
    </source>
</evidence>
<evidence type="ECO:0000256" key="8">
    <source>
        <dbReference type="HAMAP-Rule" id="MF_00484"/>
    </source>
</evidence>
<dbReference type="PANTHER" id="PTHR45825">
    <property type="entry name" value="GRANULE-BOUND STARCH SYNTHASE 1, CHLOROPLASTIC/AMYLOPLASTIC"/>
    <property type="match status" value="1"/>
</dbReference>
<evidence type="ECO:0000256" key="7">
    <source>
        <dbReference type="ARBA" id="ARBA00023056"/>
    </source>
</evidence>
<dbReference type="PATRIC" id="fig|237368.3.peg.1556"/>
<dbReference type="InterPro" id="IPR011835">
    <property type="entry name" value="GS/SS"/>
</dbReference>
<dbReference type="NCBIfam" id="NF001899">
    <property type="entry name" value="PRK00654.1-2"/>
    <property type="match status" value="1"/>
</dbReference>
<feature type="binding site" evidence="8">
    <location>
        <position position="15"/>
    </location>
    <ligand>
        <name>ADP-alpha-D-glucose</name>
        <dbReference type="ChEBI" id="CHEBI:57498"/>
    </ligand>
</feature>
<feature type="domain" description="Glycosyl transferase family 1" evidence="9">
    <location>
        <begin position="293"/>
        <end position="451"/>
    </location>
</feature>
<comment type="function">
    <text evidence="2 8">Synthesizes alpha-1,4-glucan chains using ADP-glucose.</text>
</comment>
<dbReference type="EMBL" id="JRYO01000089">
    <property type="protein sequence ID" value="KHE92814.1"/>
    <property type="molecule type" value="Genomic_DNA"/>
</dbReference>
<dbReference type="AlphaFoldDB" id="A0A0B0EJQ3"/>
<comment type="caution">
    <text evidence="11">The sequence shown here is derived from an EMBL/GenBank/DDBJ whole genome shotgun (WGS) entry which is preliminary data.</text>
</comment>
<keyword evidence="5 8" id="KW-0328">Glycosyltransferase</keyword>
<proteinExistence type="inferred from homology"/>
<comment type="catalytic activity">
    <reaction evidence="1 8">
        <text>[(1-&gt;4)-alpha-D-glucosyl](n) + ADP-alpha-D-glucose = [(1-&gt;4)-alpha-D-glucosyl](n+1) + ADP + H(+)</text>
        <dbReference type="Rhea" id="RHEA:18189"/>
        <dbReference type="Rhea" id="RHEA-COMP:9584"/>
        <dbReference type="Rhea" id="RHEA-COMP:9587"/>
        <dbReference type="ChEBI" id="CHEBI:15378"/>
        <dbReference type="ChEBI" id="CHEBI:15444"/>
        <dbReference type="ChEBI" id="CHEBI:57498"/>
        <dbReference type="ChEBI" id="CHEBI:456216"/>
        <dbReference type="EC" id="2.4.1.21"/>
    </reaction>
</comment>
<dbReference type="Proteomes" id="UP000030652">
    <property type="component" value="Unassembled WGS sequence"/>
</dbReference>
<evidence type="ECO:0000256" key="1">
    <source>
        <dbReference type="ARBA" id="ARBA00001478"/>
    </source>
</evidence>
<evidence type="ECO:0000256" key="3">
    <source>
        <dbReference type="ARBA" id="ARBA00004964"/>
    </source>
</evidence>
<evidence type="ECO:0000256" key="5">
    <source>
        <dbReference type="ARBA" id="ARBA00022676"/>
    </source>
</evidence>
<gene>
    <name evidence="8" type="primary">glgA</name>
    <name evidence="11" type="ORF">SCABRO_01422</name>
</gene>
<dbReference type="UniPathway" id="UPA00164"/>
<dbReference type="EC" id="2.4.1.21" evidence="8"/>
<dbReference type="Gene3D" id="3.40.50.2000">
    <property type="entry name" value="Glycogen Phosphorylase B"/>
    <property type="match status" value="2"/>
</dbReference>
<evidence type="ECO:0000256" key="6">
    <source>
        <dbReference type="ARBA" id="ARBA00022679"/>
    </source>
</evidence>
<comment type="similarity">
    <text evidence="4 8">Belongs to the glycosyltransferase 1 family. Bacterial/plant glycogen synthase subfamily.</text>
</comment>
<dbReference type="GO" id="GO:0009011">
    <property type="term" value="F:alpha-1,4-glucan glucosyltransferase (ADP-glucose donor) activity"/>
    <property type="evidence" value="ECO:0007669"/>
    <property type="project" value="UniProtKB-UniRule"/>
</dbReference>
<sequence>MKIAEVSSEIIPYAKTGGLADVVGTLPLYLEKAGHEVSMFIPLYKSVKKSGIDIKLLDITFDIPIGDIDHTVTLWKSIHHGSENITIYFIQHDEYYDRDALYGTEFGDYQDNSARFILFSRSVIEAIRRLGLSIDIIHCHDWQTALIPVYLKTLFADNQKLSSIKTVLTIHNLAYQGLFPQEEMRLTGLDMSLFNWKNLEHWGQVNFLKGGIVFADILTTVSKRYAEEIMTVEFGCGLEDVIIKYKSKLSGIINGVDYTEWSPENDNLISHQYSVEDISGKALNKKHLQKKLNLPQTEAPLLGMISRLVEQKGVDLLIAIIENLMKRELQLVILGIGNEKYHQILQEVVPKYNSKLSVNIMFDNKLAHEIEAGADIFLMPSKYEPCGLNQMYSLKYGTIPVVRETGGLADTIIDANDENLKNRTATGFTMKGYFAAELLFTIDRALELYKSKALWNALRENAMRQDWSWEKSATKYVELFRSVLGEE</sequence>
<dbReference type="SUPFAM" id="SSF53756">
    <property type="entry name" value="UDP-Glycosyltransferase/glycogen phosphorylase"/>
    <property type="match status" value="1"/>
</dbReference>
<dbReference type="Pfam" id="PF08323">
    <property type="entry name" value="Glyco_transf_5"/>
    <property type="match status" value="1"/>
</dbReference>
<evidence type="ECO:0000313" key="12">
    <source>
        <dbReference type="Proteomes" id="UP000030652"/>
    </source>
</evidence>
<dbReference type="Pfam" id="PF00534">
    <property type="entry name" value="Glycos_transf_1"/>
    <property type="match status" value="1"/>
</dbReference>
<dbReference type="GO" id="GO:0005978">
    <property type="term" value="P:glycogen biosynthetic process"/>
    <property type="evidence" value="ECO:0007669"/>
    <property type="project" value="UniProtKB-UniRule"/>
</dbReference>
<organism evidence="11 12">
    <name type="scientific">Candidatus Scalindua brodae</name>
    <dbReference type="NCBI Taxonomy" id="237368"/>
    <lineage>
        <taxon>Bacteria</taxon>
        <taxon>Pseudomonadati</taxon>
        <taxon>Planctomycetota</taxon>
        <taxon>Candidatus Brocadiia</taxon>
        <taxon>Candidatus Brocadiales</taxon>
        <taxon>Candidatus Scalinduaceae</taxon>
        <taxon>Candidatus Scalindua</taxon>
    </lineage>
</organism>
<dbReference type="NCBIfam" id="TIGR02095">
    <property type="entry name" value="glgA"/>
    <property type="match status" value="1"/>
</dbReference>
<dbReference type="GO" id="GO:0004373">
    <property type="term" value="F:alpha-1,4-glucan glucosyltransferase (UDP-glucose donor) activity"/>
    <property type="evidence" value="ECO:0007669"/>
    <property type="project" value="InterPro"/>
</dbReference>
<reference evidence="11 12" key="1">
    <citation type="submission" date="2014-10" db="EMBL/GenBank/DDBJ databases">
        <title>Draft genome of anammox bacterium scalindua brodae, obtained using differential coverage binning of sequence data from two enrichment reactors.</title>
        <authorList>
            <person name="Speth D.R."/>
            <person name="Russ L."/>
            <person name="Kartal B."/>
            <person name="Op den Camp H.J."/>
            <person name="Dutilh B.E."/>
            <person name="Jetten M.S."/>
        </authorList>
    </citation>
    <scope>NUCLEOTIDE SEQUENCE [LARGE SCALE GENOMIC DNA]</scope>
    <source>
        <strain evidence="11">RU1</strain>
    </source>
</reference>
<evidence type="ECO:0000259" key="10">
    <source>
        <dbReference type="Pfam" id="PF08323"/>
    </source>
</evidence>
<evidence type="ECO:0000259" key="9">
    <source>
        <dbReference type="Pfam" id="PF00534"/>
    </source>
</evidence>
<accession>A0A0B0EJQ3</accession>